<dbReference type="InterPro" id="IPR009061">
    <property type="entry name" value="DNA-bd_dom_put_sf"/>
</dbReference>
<protein>
    <submittedName>
        <fullName evidence="2">Helix-turn-helix protein</fullName>
    </submittedName>
</protein>
<dbReference type="SUPFAM" id="SSF46955">
    <property type="entry name" value="Putative DNA-binding domain"/>
    <property type="match status" value="1"/>
</dbReference>
<evidence type="ECO:0000313" key="3">
    <source>
        <dbReference type="Proteomes" id="UP000280726"/>
    </source>
</evidence>
<dbReference type="EMBL" id="RKRA01000001">
    <property type="protein sequence ID" value="RPF28211.1"/>
    <property type="molecule type" value="Genomic_DNA"/>
</dbReference>
<organism evidence="2 3">
    <name type="scientific">Georgenia muralis</name>
    <dbReference type="NCBI Taxonomy" id="154117"/>
    <lineage>
        <taxon>Bacteria</taxon>
        <taxon>Bacillati</taxon>
        <taxon>Actinomycetota</taxon>
        <taxon>Actinomycetes</taxon>
        <taxon>Micrococcales</taxon>
        <taxon>Bogoriellaceae</taxon>
        <taxon>Georgenia</taxon>
    </lineage>
</organism>
<dbReference type="Proteomes" id="UP000280726">
    <property type="component" value="Unassembled WGS sequence"/>
</dbReference>
<dbReference type="InterPro" id="IPR041657">
    <property type="entry name" value="HTH_17"/>
</dbReference>
<feature type="domain" description="Helix-turn-helix" evidence="1">
    <location>
        <begin position="65"/>
        <end position="116"/>
    </location>
</feature>
<comment type="caution">
    <text evidence="2">The sequence shown here is derived from an EMBL/GenBank/DDBJ whole genome shotgun (WGS) entry which is preliminary data.</text>
</comment>
<evidence type="ECO:0000313" key="2">
    <source>
        <dbReference type="EMBL" id="RPF28211.1"/>
    </source>
</evidence>
<evidence type="ECO:0000259" key="1">
    <source>
        <dbReference type="Pfam" id="PF12728"/>
    </source>
</evidence>
<gene>
    <name evidence="2" type="ORF">EDD32_2726</name>
</gene>
<proteinExistence type="predicted"/>
<dbReference type="Pfam" id="PF12728">
    <property type="entry name" value="HTH_17"/>
    <property type="match status" value="1"/>
</dbReference>
<accession>A0A3N5A975</accession>
<keyword evidence="3" id="KW-1185">Reference proteome</keyword>
<name>A0A3N5A975_9MICO</name>
<dbReference type="Gene3D" id="1.10.10.10">
    <property type="entry name" value="Winged helix-like DNA-binding domain superfamily/Winged helix DNA-binding domain"/>
    <property type="match status" value="1"/>
</dbReference>
<reference evidence="2 3" key="1">
    <citation type="submission" date="2018-11" db="EMBL/GenBank/DDBJ databases">
        <title>Sequencing the genomes of 1000 actinobacteria strains.</title>
        <authorList>
            <person name="Klenk H.-P."/>
        </authorList>
    </citation>
    <scope>NUCLEOTIDE SEQUENCE [LARGE SCALE GENOMIC DNA]</scope>
    <source>
        <strain evidence="2 3">DSM 14418</strain>
    </source>
</reference>
<sequence>MTERLPVLSHGAFMGHKPLARGPQWPQVHAELRSVVRAGLSEVDGAAHLRCMTTNSTPGGGLEPLMSIDALSELLGVPVNTIKDWRTKGQGPVAYKIGNHLRYAAEDVRTWLERCREEAAGVAPPPGRR</sequence>
<dbReference type="InterPro" id="IPR036388">
    <property type="entry name" value="WH-like_DNA-bd_sf"/>
</dbReference>
<dbReference type="AlphaFoldDB" id="A0A3N5A975"/>